<dbReference type="AlphaFoldDB" id="A0A0V1AN58"/>
<gene>
    <name evidence="1" type="ORF">T4A_13265</name>
</gene>
<name>A0A0V1AN58_TRIPS</name>
<reference evidence="1 2" key="1">
    <citation type="submission" date="2015-01" db="EMBL/GenBank/DDBJ databases">
        <title>Evolution of Trichinella species and genotypes.</title>
        <authorList>
            <person name="Korhonen P.K."/>
            <person name="Edoardo P."/>
            <person name="Giuseppe L.R."/>
            <person name="Gasser R.B."/>
        </authorList>
    </citation>
    <scope>NUCLEOTIDE SEQUENCE [LARGE SCALE GENOMIC DNA]</scope>
    <source>
        <strain evidence="1">ISS13</strain>
    </source>
</reference>
<feature type="non-terminal residue" evidence="1">
    <location>
        <position position="44"/>
    </location>
</feature>
<protein>
    <submittedName>
        <fullName evidence="1">Uncharacterized protein</fullName>
    </submittedName>
</protein>
<proteinExistence type="predicted"/>
<dbReference type="Proteomes" id="UP000054632">
    <property type="component" value="Unassembled WGS sequence"/>
</dbReference>
<sequence>MNNKVFEFFIRNTSRAVTTFFILIKKGGKCGKIEFSNTKKYCKR</sequence>
<comment type="caution">
    <text evidence="1">The sequence shown here is derived from an EMBL/GenBank/DDBJ whole genome shotgun (WGS) entry which is preliminary data.</text>
</comment>
<accession>A0A0V1AN58</accession>
<organism evidence="1 2">
    <name type="scientific">Trichinella pseudospiralis</name>
    <name type="common">Parasitic roundworm</name>
    <dbReference type="NCBI Taxonomy" id="6337"/>
    <lineage>
        <taxon>Eukaryota</taxon>
        <taxon>Metazoa</taxon>
        <taxon>Ecdysozoa</taxon>
        <taxon>Nematoda</taxon>
        <taxon>Enoplea</taxon>
        <taxon>Dorylaimia</taxon>
        <taxon>Trichinellida</taxon>
        <taxon>Trichinellidae</taxon>
        <taxon>Trichinella</taxon>
    </lineage>
</organism>
<evidence type="ECO:0000313" key="1">
    <source>
        <dbReference type="EMBL" id="KRY26010.1"/>
    </source>
</evidence>
<evidence type="ECO:0000313" key="2">
    <source>
        <dbReference type="Proteomes" id="UP000054632"/>
    </source>
</evidence>
<dbReference type="EMBL" id="JYDR01005797">
    <property type="protein sequence ID" value="KRY26010.1"/>
    <property type="molecule type" value="Genomic_DNA"/>
</dbReference>